<organism evidence="2 3">
    <name type="scientific">Pristionchus mayeri</name>
    <dbReference type="NCBI Taxonomy" id="1317129"/>
    <lineage>
        <taxon>Eukaryota</taxon>
        <taxon>Metazoa</taxon>
        <taxon>Ecdysozoa</taxon>
        <taxon>Nematoda</taxon>
        <taxon>Chromadorea</taxon>
        <taxon>Rhabditida</taxon>
        <taxon>Rhabditina</taxon>
        <taxon>Diplogasteromorpha</taxon>
        <taxon>Diplogasteroidea</taxon>
        <taxon>Neodiplogasteridae</taxon>
        <taxon>Pristionchus</taxon>
    </lineage>
</organism>
<reference evidence="3" key="1">
    <citation type="submission" date="2022-10" db="EMBL/GenBank/DDBJ databases">
        <title>Genome assembly of Pristionchus species.</title>
        <authorList>
            <person name="Yoshida K."/>
            <person name="Sommer R.J."/>
        </authorList>
    </citation>
    <scope>NUCLEOTIDE SEQUENCE [LARGE SCALE GENOMIC DNA]</scope>
    <source>
        <strain evidence="3">RS5460</strain>
    </source>
</reference>
<feature type="non-terminal residue" evidence="2">
    <location>
        <position position="157"/>
    </location>
</feature>
<proteinExistence type="predicted"/>
<feature type="compositionally biased region" description="Basic and acidic residues" evidence="1">
    <location>
        <begin position="59"/>
        <end position="69"/>
    </location>
</feature>
<feature type="compositionally biased region" description="Basic and acidic residues" evidence="1">
    <location>
        <begin position="12"/>
        <end position="21"/>
    </location>
</feature>
<feature type="non-terminal residue" evidence="2">
    <location>
        <position position="1"/>
    </location>
</feature>
<comment type="caution">
    <text evidence="2">The sequence shown here is derived from an EMBL/GenBank/DDBJ whole genome shotgun (WGS) entry which is preliminary data.</text>
</comment>
<evidence type="ECO:0000313" key="2">
    <source>
        <dbReference type="EMBL" id="GMR57284.1"/>
    </source>
</evidence>
<sequence length="157" mass="17421">QKAPIATDEEEVHPTMKREAEEGGTPMVAELKKQLAKLGRLAESSIVLPRESSPIDHMSLNEHRPHGEMSPHSLSSPTPSVDADSKEADALCREGGRLSIVDNFQKNVNEQVFEITLPVKLPGNPSWESLPWPALNRICFNLFNREDCEDLANLSQV</sequence>
<dbReference type="Proteomes" id="UP001328107">
    <property type="component" value="Unassembled WGS sequence"/>
</dbReference>
<keyword evidence="3" id="KW-1185">Reference proteome</keyword>
<evidence type="ECO:0000313" key="3">
    <source>
        <dbReference type="Proteomes" id="UP001328107"/>
    </source>
</evidence>
<accession>A0AAN5IA94</accession>
<feature type="region of interest" description="Disordered" evidence="1">
    <location>
        <begin position="1"/>
        <end position="27"/>
    </location>
</feature>
<dbReference type="AlphaFoldDB" id="A0AAN5IA94"/>
<name>A0AAN5IA94_9BILA</name>
<feature type="region of interest" description="Disordered" evidence="1">
    <location>
        <begin position="46"/>
        <end position="87"/>
    </location>
</feature>
<gene>
    <name evidence="2" type="ORF">PMAYCL1PPCAC_27479</name>
</gene>
<protein>
    <submittedName>
        <fullName evidence="2">Uncharacterized protein</fullName>
    </submittedName>
</protein>
<evidence type="ECO:0000256" key="1">
    <source>
        <dbReference type="SAM" id="MobiDB-lite"/>
    </source>
</evidence>
<dbReference type="EMBL" id="BTRK01000006">
    <property type="protein sequence ID" value="GMR57284.1"/>
    <property type="molecule type" value="Genomic_DNA"/>
</dbReference>